<dbReference type="Pfam" id="PF01575">
    <property type="entry name" value="MaoC_dehydratas"/>
    <property type="match status" value="1"/>
</dbReference>
<dbReference type="SUPFAM" id="SSF54637">
    <property type="entry name" value="Thioesterase/thiol ester dehydrase-isomerase"/>
    <property type="match status" value="1"/>
</dbReference>
<dbReference type="CDD" id="cd03453">
    <property type="entry name" value="SAV4209_like"/>
    <property type="match status" value="1"/>
</dbReference>
<dbReference type="PANTHER" id="PTHR43841:SF3">
    <property type="entry name" value="(3R)-HYDROXYACYL-ACP DEHYDRATASE SUBUNIT HADB"/>
    <property type="match status" value="1"/>
</dbReference>
<protein>
    <submittedName>
        <fullName evidence="2">MaoC family dehydratase</fullName>
    </submittedName>
</protein>
<sequence length="137" mass="14974">MIKFNEVNVGDQLPILTTNPISRTTLALFAGASGDHNPIHIDLDFAKRAGLNDVIAHGMLSMAYLGRLLTGWVPQNAIKGIEVRFTAITQVFAKITCSGIVKEKLIRDGKQIIQILVEAKDEHNEVKVSGIAEIQID</sequence>
<keyword evidence="3" id="KW-1185">Reference proteome</keyword>
<proteinExistence type="predicted"/>
<feature type="domain" description="MaoC-like" evidence="1">
    <location>
        <begin position="18"/>
        <end position="115"/>
    </location>
</feature>
<dbReference type="InterPro" id="IPR003965">
    <property type="entry name" value="Fatty_acid_synthase"/>
</dbReference>
<dbReference type="InterPro" id="IPR002539">
    <property type="entry name" value="MaoC-like_dom"/>
</dbReference>
<dbReference type="Gene3D" id="3.10.129.10">
    <property type="entry name" value="Hotdog Thioesterase"/>
    <property type="match status" value="1"/>
</dbReference>
<dbReference type="RefSeq" id="WP_348393313.1">
    <property type="nucleotide sequence ID" value="NZ_CP134145.1"/>
</dbReference>
<evidence type="ECO:0000313" key="2">
    <source>
        <dbReference type="EMBL" id="WNC74206.1"/>
    </source>
</evidence>
<dbReference type="EMBL" id="CP134145">
    <property type="protein sequence ID" value="WNC74206.1"/>
    <property type="molecule type" value="Genomic_DNA"/>
</dbReference>
<dbReference type="PANTHER" id="PTHR43841">
    <property type="entry name" value="3-HYDROXYACYL-THIOESTER DEHYDRATASE HTDX-RELATED"/>
    <property type="match status" value="1"/>
</dbReference>
<evidence type="ECO:0000313" key="3">
    <source>
        <dbReference type="Proteomes" id="UP001258994"/>
    </source>
</evidence>
<accession>A0ABY9TZD1</accession>
<organism evidence="2 3">
    <name type="scientific">Thalassotalea psychrophila</name>
    <dbReference type="NCBI Taxonomy" id="3065647"/>
    <lineage>
        <taxon>Bacteria</taxon>
        <taxon>Pseudomonadati</taxon>
        <taxon>Pseudomonadota</taxon>
        <taxon>Gammaproteobacteria</taxon>
        <taxon>Alteromonadales</taxon>
        <taxon>Colwelliaceae</taxon>
        <taxon>Thalassotalea</taxon>
    </lineage>
</organism>
<reference evidence="3" key="1">
    <citation type="submission" date="2023-09" db="EMBL/GenBank/DDBJ databases">
        <authorList>
            <person name="Li S."/>
            <person name="Li X."/>
            <person name="Zhang C."/>
            <person name="Zhao Z."/>
        </authorList>
    </citation>
    <scope>NUCLEOTIDE SEQUENCE [LARGE SCALE GENOMIC DNA]</scope>
    <source>
        <strain evidence="3">SQ149</strain>
    </source>
</reference>
<dbReference type="InterPro" id="IPR029069">
    <property type="entry name" value="HotDog_dom_sf"/>
</dbReference>
<gene>
    <name evidence="2" type="ORF">RGQ13_09495</name>
</gene>
<evidence type="ECO:0000259" key="1">
    <source>
        <dbReference type="Pfam" id="PF01575"/>
    </source>
</evidence>
<dbReference type="Proteomes" id="UP001258994">
    <property type="component" value="Chromosome"/>
</dbReference>
<name>A0ABY9TZD1_9GAMM</name>
<dbReference type="PRINTS" id="PR01483">
    <property type="entry name" value="FASYNTHASE"/>
</dbReference>